<name>A0A170PT42_9ZZZZ</name>
<dbReference type="InterPro" id="IPR011004">
    <property type="entry name" value="Trimer_LpxA-like_sf"/>
</dbReference>
<dbReference type="SUPFAM" id="SSF51161">
    <property type="entry name" value="Trimeric LpxA-like enzymes"/>
    <property type="match status" value="1"/>
</dbReference>
<gene>
    <name evidence="1" type="ORF">MGWOODY_Hyp160</name>
</gene>
<dbReference type="AlphaFoldDB" id="A0A170PT42"/>
<sequence>MAPDFQAVNVTLGPDVIVYPGVSISSGAIITGKCMIVPH</sequence>
<accession>A0A170PT42</accession>
<reference evidence="1" key="1">
    <citation type="submission" date="2015-10" db="EMBL/GenBank/DDBJ databases">
        <authorList>
            <person name="Gilbert D.G."/>
        </authorList>
    </citation>
    <scope>NUCLEOTIDE SEQUENCE</scope>
</reference>
<protein>
    <submittedName>
        <fullName evidence="1">Uncharacterized protein</fullName>
    </submittedName>
</protein>
<proteinExistence type="predicted"/>
<organism evidence="1">
    <name type="scientific">hydrothermal vent metagenome</name>
    <dbReference type="NCBI Taxonomy" id="652676"/>
    <lineage>
        <taxon>unclassified sequences</taxon>
        <taxon>metagenomes</taxon>
        <taxon>ecological metagenomes</taxon>
    </lineage>
</organism>
<dbReference type="EMBL" id="CZQD01000015">
    <property type="protein sequence ID" value="CUS55936.1"/>
    <property type="molecule type" value="Genomic_DNA"/>
</dbReference>
<evidence type="ECO:0000313" key="1">
    <source>
        <dbReference type="EMBL" id="CUS55936.1"/>
    </source>
</evidence>